<feature type="domain" description="Methyltransferase" evidence="3">
    <location>
        <begin position="53"/>
        <end position="147"/>
    </location>
</feature>
<accession>A0A1F5VXM1</accession>
<evidence type="ECO:0000256" key="1">
    <source>
        <dbReference type="ARBA" id="ARBA00022603"/>
    </source>
</evidence>
<evidence type="ECO:0000313" key="4">
    <source>
        <dbReference type="EMBL" id="OGF68075.1"/>
    </source>
</evidence>
<name>A0A1F5VXM1_9BACT</name>
<dbReference type="GO" id="GO:0008168">
    <property type="term" value="F:methyltransferase activity"/>
    <property type="evidence" value="ECO:0007669"/>
    <property type="project" value="UniProtKB-KW"/>
</dbReference>
<gene>
    <name evidence="4" type="ORF">A2Y62_19665</name>
</gene>
<dbReference type="Pfam" id="PF13649">
    <property type="entry name" value="Methyltransf_25"/>
    <property type="match status" value="1"/>
</dbReference>
<dbReference type="PANTHER" id="PTHR43861:SF1">
    <property type="entry name" value="TRANS-ACONITATE 2-METHYLTRANSFERASE"/>
    <property type="match status" value="1"/>
</dbReference>
<protein>
    <submittedName>
        <fullName evidence="4">Methyltransferase type 11</fullName>
    </submittedName>
</protein>
<keyword evidence="1 4" id="KW-0489">Methyltransferase</keyword>
<dbReference type="SUPFAM" id="SSF53335">
    <property type="entry name" value="S-adenosyl-L-methionine-dependent methyltransferases"/>
    <property type="match status" value="1"/>
</dbReference>
<dbReference type="Proteomes" id="UP000178943">
    <property type="component" value="Unassembled WGS sequence"/>
</dbReference>
<dbReference type="InterPro" id="IPR029063">
    <property type="entry name" value="SAM-dependent_MTases_sf"/>
</dbReference>
<evidence type="ECO:0000259" key="3">
    <source>
        <dbReference type="Pfam" id="PF13649"/>
    </source>
</evidence>
<evidence type="ECO:0000313" key="5">
    <source>
        <dbReference type="Proteomes" id="UP000178943"/>
    </source>
</evidence>
<dbReference type="STRING" id="1817863.A2Y62_19665"/>
<dbReference type="AlphaFoldDB" id="A0A1F5VXM1"/>
<dbReference type="GO" id="GO:0032259">
    <property type="term" value="P:methylation"/>
    <property type="evidence" value="ECO:0007669"/>
    <property type="project" value="UniProtKB-KW"/>
</dbReference>
<reference evidence="4 5" key="1">
    <citation type="journal article" date="2016" name="Nat. Commun.">
        <title>Thousands of microbial genomes shed light on interconnected biogeochemical processes in an aquifer system.</title>
        <authorList>
            <person name="Anantharaman K."/>
            <person name="Brown C.T."/>
            <person name="Hug L.A."/>
            <person name="Sharon I."/>
            <person name="Castelle C.J."/>
            <person name="Probst A.J."/>
            <person name="Thomas B.C."/>
            <person name="Singh A."/>
            <person name="Wilkins M.J."/>
            <person name="Karaoz U."/>
            <person name="Brodie E.L."/>
            <person name="Williams K.H."/>
            <person name="Hubbard S.S."/>
            <person name="Banfield J.F."/>
        </authorList>
    </citation>
    <scope>NUCLEOTIDE SEQUENCE [LARGE SCALE GENOMIC DNA]</scope>
</reference>
<comment type="caution">
    <text evidence="4">The sequence shown here is derived from an EMBL/GenBank/DDBJ whole genome shotgun (WGS) entry which is preliminary data.</text>
</comment>
<proteinExistence type="predicted"/>
<dbReference type="EMBL" id="MFGW01000023">
    <property type="protein sequence ID" value="OGF68075.1"/>
    <property type="molecule type" value="Genomic_DNA"/>
</dbReference>
<evidence type="ECO:0000256" key="2">
    <source>
        <dbReference type="ARBA" id="ARBA00022679"/>
    </source>
</evidence>
<sequence>MTKKHKKPEFDFEGVFDPEDYMYFYADMLGDRLTNQQVEQLVQLLNLKKSAKILDLACGFGRHANRLAEAGHKVTGVDITPGFLEIARKSAEKSGVKVKYVQADMRKIIFRNEFDVVLSLFTSFGYFDDKENMKVLKNVTKALKPGGILCIDVLHRDGMVKHFVPCFVMEKGDDFMIDRPMFDLESGRIYNNRVVMKEGKKKNTPFSIRTYTVTELKELLHKAGLSVIGFYEDFDKKPLTTESRRLIMLARKGTGE</sequence>
<dbReference type="InterPro" id="IPR041698">
    <property type="entry name" value="Methyltransf_25"/>
</dbReference>
<keyword evidence="2 4" id="KW-0808">Transferase</keyword>
<organism evidence="4 5">
    <name type="scientific">Candidatus Fischerbacteria bacterium RBG_13_37_8</name>
    <dbReference type="NCBI Taxonomy" id="1817863"/>
    <lineage>
        <taxon>Bacteria</taxon>
        <taxon>Candidatus Fischeribacteriota</taxon>
    </lineage>
</organism>
<dbReference type="Gene3D" id="3.40.50.150">
    <property type="entry name" value="Vaccinia Virus protein VP39"/>
    <property type="match status" value="1"/>
</dbReference>
<dbReference type="PANTHER" id="PTHR43861">
    <property type="entry name" value="TRANS-ACONITATE 2-METHYLTRANSFERASE-RELATED"/>
    <property type="match status" value="1"/>
</dbReference>
<dbReference type="CDD" id="cd02440">
    <property type="entry name" value="AdoMet_MTases"/>
    <property type="match status" value="1"/>
</dbReference>
<dbReference type="Gene3D" id="2.20.25.110">
    <property type="entry name" value="S-adenosyl-L-methionine-dependent methyltransferases"/>
    <property type="match status" value="1"/>
</dbReference>